<name>A0A0N8E1I7_9CRUS</name>
<evidence type="ECO:0000313" key="5">
    <source>
        <dbReference type="Proteomes" id="UP000076858"/>
    </source>
</evidence>
<reference evidence="4 5" key="2">
    <citation type="submission" date="2016-03" db="EMBL/GenBank/DDBJ databases">
        <title>EvidentialGene: Evidence-directed Construction of Genes on Genomes.</title>
        <authorList>
            <person name="Gilbert D.G."/>
            <person name="Choi J.-H."/>
            <person name="Mockaitis K."/>
            <person name="Colbourne J."/>
            <person name="Pfrender M."/>
        </authorList>
    </citation>
    <scope>NUCLEOTIDE SEQUENCE [LARGE SCALE GENOMIC DNA]</scope>
    <source>
        <strain evidence="4 5">Xinb3</strain>
        <tissue evidence="4">Complete organism</tissue>
    </source>
</reference>
<protein>
    <submittedName>
        <fullName evidence="4">Methyltransferase 7A-like protein</fullName>
    </submittedName>
    <submittedName>
        <fullName evidence="3">Methyltransferase protein 7A</fullName>
    </submittedName>
</protein>
<keyword evidence="3" id="KW-0808">Transferase</keyword>
<dbReference type="OrthoDB" id="416496at2759"/>
<reference evidence="3" key="1">
    <citation type="submission" date="2015-10" db="EMBL/GenBank/DDBJ databases">
        <title>EvidentialGene: Evidence-directed Construction of Complete mRNA Transcriptomes without Genomes.</title>
        <authorList>
            <person name="Gilbert D.G."/>
        </authorList>
    </citation>
    <scope>NUCLEOTIDE SEQUENCE</scope>
</reference>
<evidence type="ECO:0000313" key="3">
    <source>
        <dbReference type="EMBL" id="JAN23765.1"/>
    </source>
</evidence>
<dbReference type="AlphaFoldDB" id="A0A0N8E1I7"/>
<dbReference type="GO" id="GO:0008757">
    <property type="term" value="F:S-adenosylmethionine-dependent methyltransferase activity"/>
    <property type="evidence" value="ECO:0007669"/>
    <property type="project" value="InterPro"/>
</dbReference>
<dbReference type="SUPFAM" id="SSF53335">
    <property type="entry name" value="S-adenosyl-L-methionine-dependent methyltransferases"/>
    <property type="match status" value="1"/>
</dbReference>
<organism evidence="3">
    <name type="scientific">Daphnia magna</name>
    <dbReference type="NCBI Taxonomy" id="35525"/>
    <lineage>
        <taxon>Eukaryota</taxon>
        <taxon>Metazoa</taxon>
        <taxon>Ecdysozoa</taxon>
        <taxon>Arthropoda</taxon>
        <taxon>Crustacea</taxon>
        <taxon>Branchiopoda</taxon>
        <taxon>Diplostraca</taxon>
        <taxon>Cladocera</taxon>
        <taxon>Anomopoda</taxon>
        <taxon>Daphniidae</taxon>
        <taxon>Daphnia</taxon>
    </lineage>
</organism>
<gene>
    <name evidence="4" type="ORF">APZ42_011673</name>
</gene>
<proteinExistence type="predicted"/>
<dbReference type="STRING" id="35525.A0A0N8E1I7"/>
<evidence type="ECO:0000259" key="2">
    <source>
        <dbReference type="Pfam" id="PF08241"/>
    </source>
</evidence>
<keyword evidence="3" id="KW-0489">Methyltransferase</keyword>
<dbReference type="EMBL" id="LRGB01000024">
    <property type="protein sequence ID" value="KZS21692.1"/>
    <property type="molecule type" value="Genomic_DNA"/>
</dbReference>
<dbReference type="InterPro" id="IPR029063">
    <property type="entry name" value="SAM-dependent_MTases_sf"/>
</dbReference>
<keyword evidence="5" id="KW-1185">Reference proteome</keyword>
<keyword evidence="1" id="KW-0472">Membrane</keyword>
<dbReference type="Pfam" id="PF08241">
    <property type="entry name" value="Methyltransf_11"/>
    <property type="match status" value="1"/>
</dbReference>
<feature type="transmembrane region" description="Helical" evidence="1">
    <location>
        <begin position="12"/>
        <end position="32"/>
    </location>
</feature>
<dbReference type="Gene3D" id="3.40.50.150">
    <property type="entry name" value="Vaccinia Virus protein VP39"/>
    <property type="match status" value="1"/>
</dbReference>
<keyword evidence="1" id="KW-0812">Transmembrane</keyword>
<dbReference type="PANTHER" id="PTHR45036">
    <property type="entry name" value="METHYLTRANSFERASE LIKE 7B"/>
    <property type="match status" value="1"/>
</dbReference>
<dbReference type="InterPro" id="IPR013216">
    <property type="entry name" value="Methyltransf_11"/>
</dbReference>
<evidence type="ECO:0000313" key="4">
    <source>
        <dbReference type="EMBL" id="KZS21692.1"/>
    </source>
</evidence>
<dbReference type="CDD" id="cd02440">
    <property type="entry name" value="AdoMet_MTases"/>
    <property type="match status" value="1"/>
</dbReference>
<dbReference type="PANTHER" id="PTHR45036:SF1">
    <property type="entry name" value="METHYLTRANSFERASE LIKE 7A"/>
    <property type="match status" value="1"/>
</dbReference>
<dbReference type="GO" id="GO:0032259">
    <property type="term" value="P:methylation"/>
    <property type="evidence" value="ECO:0007669"/>
    <property type="project" value="UniProtKB-KW"/>
</dbReference>
<evidence type="ECO:0000256" key="1">
    <source>
        <dbReference type="SAM" id="Phobius"/>
    </source>
</evidence>
<feature type="domain" description="Methyltransferase type 11" evidence="2">
    <location>
        <begin position="90"/>
        <end position="186"/>
    </location>
</feature>
<accession>A0A0N8E1I7</accession>
<dbReference type="EMBL" id="GDIQ01070972">
    <property type="protein sequence ID" value="JAN23765.1"/>
    <property type="molecule type" value="Transcribed_RNA"/>
</dbReference>
<keyword evidence="1" id="KW-1133">Transmembrane helix</keyword>
<dbReference type="Proteomes" id="UP000076858">
    <property type="component" value="Unassembled WGS sequence"/>
</dbReference>
<dbReference type="InterPro" id="IPR052356">
    <property type="entry name" value="Thiol_S-MT"/>
</dbReference>
<sequence length="263" mass="30084">MSSPQDDGSKNSMGISTYLTVSLLVGVLLYLINKKFGKTIKNWLFASFWNRAMKEYHATMRDMKKSHFDSMLEHKSTDADLRKRSVLRVLEIGAGPGANFEFFPKNSKLMVVEPNAFFEPMFYENQHKYPDIKMEKFIVSSAEDMKEVGDNSIDIVVSTLVLCSVTSVERTLSEVQRVLAPGGKFYYWEHVHDKPGTWLHLVQNLLSPLWNFLFDGCNLNRNIDQTVLGCKGFSQVEQKRFNVPLKNGLWGFIRAHVMGQATK</sequence>